<dbReference type="AlphaFoldDB" id="A0A3R8TRV5"/>
<evidence type="ECO:0000259" key="4">
    <source>
        <dbReference type="PROSITE" id="PS50110"/>
    </source>
</evidence>
<dbReference type="Proteomes" id="UP000269265">
    <property type="component" value="Unassembled WGS sequence"/>
</dbReference>
<protein>
    <submittedName>
        <fullName evidence="5">Response regulator</fullName>
    </submittedName>
</protein>
<name>A0A3R8TRV5_9BURK</name>
<feature type="modified residue" description="4-aspartylphosphate" evidence="3">
    <location>
        <position position="58"/>
    </location>
</feature>
<gene>
    <name evidence="5" type="ORF">EIP75_15925</name>
</gene>
<accession>A0A3R8TRV5</accession>
<dbReference type="SMART" id="SM00448">
    <property type="entry name" value="REC"/>
    <property type="match status" value="1"/>
</dbReference>
<dbReference type="EMBL" id="RSED01000012">
    <property type="protein sequence ID" value="RRS03431.1"/>
    <property type="molecule type" value="Genomic_DNA"/>
</dbReference>
<dbReference type="Pfam" id="PF00072">
    <property type="entry name" value="Response_reg"/>
    <property type="match status" value="1"/>
</dbReference>
<dbReference type="InterPro" id="IPR001789">
    <property type="entry name" value="Sig_transdc_resp-reg_receiver"/>
</dbReference>
<reference evidence="5 6" key="1">
    <citation type="submission" date="2018-12" db="EMBL/GenBank/DDBJ databases">
        <title>The whole draft genome of Aquabacterium sp. SJQ9.</title>
        <authorList>
            <person name="Sun L."/>
            <person name="Gao X."/>
            <person name="Chen W."/>
            <person name="Huang K."/>
        </authorList>
    </citation>
    <scope>NUCLEOTIDE SEQUENCE [LARGE SCALE GENOMIC DNA]</scope>
    <source>
        <strain evidence="5 6">SJQ9</strain>
    </source>
</reference>
<dbReference type="GO" id="GO:0000160">
    <property type="term" value="P:phosphorelay signal transduction system"/>
    <property type="evidence" value="ECO:0007669"/>
    <property type="project" value="UniProtKB-KW"/>
</dbReference>
<comment type="caution">
    <text evidence="5">The sequence shown here is derived from an EMBL/GenBank/DDBJ whole genome shotgun (WGS) entry which is preliminary data.</text>
</comment>
<keyword evidence="2" id="KW-0902">Two-component regulatory system</keyword>
<dbReference type="PANTHER" id="PTHR45339">
    <property type="entry name" value="HYBRID SIGNAL TRANSDUCTION HISTIDINE KINASE J"/>
    <property type="match status" value="1"/>
</dbReference>
<keyword evidence="1 3" id="KW-0597">Phosphoprotein</keyword>
<evidence type="ECO:0000256" key="3">
    <source>
        <dbReference type="PROSITE-ProRule" id="PRU00169"/>
    </source>
</evidence>
<evidence type="ECO:0000256" key="2">
    <source>
        <dbReference type="ARBA" id="ARBA00023012"/>
    </source>
</evidence>
<dbReference type="PROSITE" id="PS50110">
    <property type="entry name" value="RESPONSE_REGULATORY"/>
    <property type="match status" value="1"/>
</dbReference>
<keyword evidence="6" id="KW-1185">Reference proteome</keyword>
<proteinExistence type="predicted"/>
<evidence type="ECO:0000313" key="5">
    <source>
        <dbReference type="EMBL" id="RRS03431.1"/>
    </source>
</evidence>
<dbReference type="PANTHER" id="PTHR45339:SF1">
    <property type="entry name" value="HYBRID SIGNAL TRANSDUCTION HISTIDINE KINASE J"/>
    <property type="match status" value="1"/>
</dbReference>
<sequence>MVLKNHRCRVLLVEDDFRSAEVAKSILEYLECDVIVARSGAEAVGAVRQDAFDLVLMDVGLPVMNGLDATRLIRAHEQALGLPPVYIVALTALTMPHELDECMTSGMDEVMTKPFFIERLQRAILNAYRVTRWPRRAITAAISPPAMIRAGRDGSATAETQVTC</sequence>
<organism evidence="5 6">
    <name type="scientific">Aquabacterium soli</name>
    <dbReference type="NCBI Taxonomy" id="2493092"/>
    <lineage>
        <taxon>Bacteria</taxon>
        <taxon>Pseudomonadati</taxon>
        <taxon>Pseudomonadota</taxon>
        <taxon>Betaproteobacteria</taxon>
        <taxon>Burkholderiales</taxon>
        <taxon>Aquabacterium</taxon>
    </lineage>
</organism>
<dbReference type="SUPFAM" id="SSF52172">
    <property type="entry name" value="CheY-like"/>
    <property type="match status" value="1"/>
</dbReference>
<evidence type="ECO:0000256" key="1">
    <source>
        <dbReference type="ARBA" id="ARBA00022553"/>
    </source>
</evidence>
<dbReference type="Gene3D" id="3.40.50.2300">
    <property type="match status" value="1"/>
</dbReference>
<feature type="domain" description="Response regulatory" evidence="4">
    <location>
        <begin position="9"/>
        <end position="128"/>
    </location>
</feature>
<dbReference type="CDD" id="cd17546">
    <property type="entry name" value="REC_hyHK_CKI1_RcsC-like"/>
    <property type="match status" value="1"/>
</dbReference>
<dbReference type="InterPro" id="IPR011006">
    <property type="entry name" value="CheY-like_superfamily"/>
</dbReference>
<evidence type="ECO:0000313" key="6">
    <source>
        <dbReference type="Proteomes" id="UP000269265"/>
    </source>
</evidence>